<sequence length="406" mass="47523">MRPRNYRIAVLSTNGKVLHNRYVFLKALAALGNDIRVISYEQLLKSPLSSKDHNAWTERFKKKLDDYSPDFLLLFCVDYVLLHLVEQDFLLSCFPHVSLWDSNPLRSLFFLSKHRENHRFLLVLDSKIVDDLRAVGMDQAAYFPYYYADPAVFSPQKTCEQYLHPVSFAGTFAPAHMVPSRFSIGSHQKNFWTEQLISLKDAFIELRNRAKWYVDVFGYLKDKMDIWSTEFVEISDALMYSQKWIERIQLFDTLSAARIDTHIYGGLQGGYAGKNLNHKLNVVSPYLHLHGFLNKHTELPKLYNSSRINLCCTQFPRACHERVFQVASCSGFILHEWKEDVNSLFSPGNEIVLYRSLEELPDLIAFYLRKEKERKRVAEAARKRFLAEHTPLHRARRFMEIAQERL</sequence>
<dbReference type="AlphaFoldDB" id="A0A953JB00"/>
<comment type="caution">
    <text evidence="2">The sequence shown here is derived from an EMBL/GenBank/DDBJ whole genome shotgun (WGS) entry which is preliminary data.</text>
</comment>
<feature type="domain" description="Spore protein YkvP/CgeB glycosyl transferase-like" evidence="1">
    <location>
        <begin position="249"/>
        <end position="399"/>
    </location>
</feature>
<dbReference type="EMBL" id="JAIOIV010000073">
    <property type="protein sequence ID" value="MBZ0156299.1"/>
    <property type="molecule type" value="Genomic_DNA"/>
</dbReference>
<evidence type="ECO:0000313" key="3">
    <source>
        <dbReference type="Proteomes" id="UP000705867"/>
    </source>
</evidence>
<dbReference type="Proteomes" id="UP000705867">
    <property type="component" value="Unassembled WGS sequence"/>
</dbReference>
<gene>
    <name evidence="2" type="ORF">K8I29_08845</name>
</gene>
<name>A0A953JB00_9BACT</name>
<organism evidence="2 3">
    <name type="scientific">Candidatus Nitrobium versatile</name>
    <dbReference type="NCBI Taxonomy" id="2884831"/>
    <lineage>
        <taxon>Bacteria</taxon>
        <taxon>Pseudomonadati</taxon>
        <taxon>Nitrospirota</taxon>
        <taxon>Nitrospiria</taxon>
        <taxon>Nitrospirales</taxon>
        <taxon>Nitrospiraceae</taxon>
        <taxon>Candidatus Nitrobium</taxon>
    </lineage>
</organism>
<dbReference type="Pfam" id="PF13524">
    <property type="entry name" value="Glyco_trans_1_2"/>
    <property type="match status" value="1"/>
</dbReference>
<evidence type="ECO:0000313" key="2">
    <source>
        <dbReference type="EMBL" id="MBZ0156299.1"/>
    </source>
</evidence>
<reference evidence="2" key="1">
    <citation type="journal article" date="2021" name="bioRxiv">
        <title>Unraveling nitrogen, sulfur and carbon metabolic pathways and microbial community transcriptional responses to substrate deprivation and toxicity stresses in a bioreactor mimicking anoxic brackish coastal sediment conditions.</title>
        <authorList>
            <person name="Martins P.D."/>
            <person name="Echeveste M.J."/>
            <person name="Arshad A."/>
            <person name="Kurth J."/>
            <person name="Ouboter H."/>
            <person name="Jetten M.S.M."/>
            <person name="Welte C.U."/>
        </authorList>
    </citation>
    <scope>NUCLEOTIDE SEQUENCE</scope>
    <source>
        <strain evidence="2">MAG_39</strain>
    </source>
</reference>
<evidence type="ECO:0000259" key="1">
    <source>
        <dbReference type="Pfam" id="PF13524"/>
    </source>
</evidence>
<reference evidence="2" key="2">
    <citation type="submission" date="2021-08" db="EMBL/GenBank/DDBJ databases">
        <authorList>
            <person name="Dalcin Martins P."/>
        </authorList>
    </citation>
    <scope>NUCLEOTIDE SEQUENCE</scope>
    <source>
        <strain evidence="2">MAG_39</strain>
    </source>
</reference>
<accession>A0A953JB00</accession>
<dbReference type="InterPro" id="IPR055259">
    <property type="entry name" value="YkvP/CgeB_Glyco_trans-like"/>
</dbReference>
<proteinExistence type="predicted"/>
<protein>
    <submittedName>
        <fullName evidence="2">Glycosyltransferase</fullName>
    </submittedName>
</protein>